<sequence length="209" mass="23537">MNRQSTTIPLPFLSRPTTLLVVQGTGEHELSDQVSQEPHVSDQQPTSSKLQDHQRAMPSVTSQGTDAYRKSILGGGLSQDFWYVPLYKQGDAEFGIVAKGRNVATRLPLTRGLVPGLYDFRQGPKLLGTIENMGFDILKQRYLRLEEQLGELKEENAVLRTNNASLTRMVVEGWARIAPALERATDLEARFEERVSNLEARSFVEPEYY</sequence>
<keyword evidence="4" id="KW-1185">Reference proteome</keyword>
<comment type="caution">
    <text evidence="3">The sequence shown here is derived from an EMBL/GenBank/DDBJ whole genome shotgun (WGS) entry which is preliminary data.</text>
</comment>
<organism evidence="3 4">
    <name type="scientific">Phyllosticta citrichinensis</name>
    <dbReference type="NCBI Taxonomy" id="1130410"/>
    <lineage>
        <taxon>Eukaryota</taxon>
        <taxon>Fungi</taxon>
        <taxon>Dikarya</taxon>
        <taxon>Ascomycota</taxon>
        <taxon>Pezizomycotina</taxon>
        <taxon>Dothideomycetes</taxon>
        <taxon>Dothideomycetes incertae sedis</taxon>
        <taxon>Botryosphaeriales</taxon>
        <taxon>Phyllostictaceae</taxon>
        <taxon>Phyllosticta</taxon>
    </lineage>
</organism>
<accession>A0ABR1Y0Y7</accession>
<keyword evidence="1" id="KW-0175">Coiled coil</keyword>
<evidence type="ECO:0000256" key="2">
    <source>
        <dbReference type="SAM" id="MobiDB-lite"/>
    </source>
</evidence>
<dbReference type="Proteomes" id="UP001456524">
    <property type="component" value="Unassembled WGS sequence"/>
</dbReference>
<protein>
    <submittedName>
        <fullName evidence="3">Uncharacterized protein</fullName>
    </submittedName>
</protein>
<feature type="region of interest" description="Disordered" evidence="2">
    <location>
        <begin position="25"/>
        <end position="63"/>
    </location>
</feature>
<proteinExistence type="predicted"/>
<name>A0ABR1Y0Y7_9PEZI</name>
<gene>
    <name evidence="3" type="ORF">IWX90DRAFT_413514</name>
</gene>
<evidence type="ECO:0000256" key="1">
    <source>
        <dbReference type="SAM" id="Coils"/>
    </source>
</evidence>
<evidence type="ECO:0000313" key="4">
    <source>
        <dbReference type="Proteomes" id="UP001456524"/>
    </source>
</evidence>
<reference evidence="3 4" key="1">
    <citation type="journal article" date="2022" name="G3 (Bethesda)">
        <title>Enemy or ally: a genomic approach to elucidate the lifestyle of Phyllosticta citrichinaensis.</title>
        <authorList>
            <person name="Buijs V.A."/>
            <person name="Groenewald J.Z."/>
            <person name="Haridas S."/>
            <person name="LaButti K.M."/>
            <person name="Lipzen A."/>
            <person name="Martin F.M."/>
            <person name="Barry K."/>
            <person name="Grigoriev I.V."/>
            <person name="Crous P.W."/>
            <person name="Seidl M.F."/>
        </authorList>
    </citation>
    <scope>NUCLEOTIDE SEQUENCE [LARGE SCALE GENOMIC DNA]</scope>
    <source>
        <strain evidence="3 4">CBS 129764</strain>
    </source>
</reference>
<evidence type="ECO:0000313" key="3">
    <source>
        <dbReference type="EMBL" id="KAK8174136.1"/>
    </source>
</evidence>
<feature type="compositionally biased region" description="Polar residues" evidence="2">
    <location>
        <begin position="32"/>
        <end position="49"/>
    </location>
</feature>
<feature type="coiled-coil region" evidence="1">
    <location>
        <begin position="135"/>
        <end position="201"/>
    </location>
</feature>
<dbReference type="EMBL" id="JBBWUH010000003">
    <property type="protein sequence ID" value="KAK8174136.1"/>
    <property type="molecule type" value="Genomic_DNA"/>
</dbReference>